<dbReference type="EMBL" id="JBHSDI010000001">
    <property type="protein sequence ID" value="MFC4257830.1"/>
    <property type="molecule type" value="Genomic_DNA"/>
</dbReference>
<dbReference type="InterPro" id="IPR013325">
    <property type="entry name" value="RNA_pol_sigma_r2"/>
</dbReference>
<dbReference type="SUPFAM" id="SSF88946">
    <property type="entry name" value="Sigma2 domain of RNA polymerase sigma factors"/>
    <property type="match status" value="1"/>
</dbReference>
<dbReference type="Proteomes" id="UP001595798">
    <property type="component" value="Unassembled WGS sequence"/>
</dbReference>
<organism evidence="4 5">
    <name type="scientific">Marinobacter lacisalsi</name>
    <dbReference type="NCBI Taxonomy" id="475979"/>
    <lineage>
        <taxon>Bacteria</taxon>
        <taxon>Pseudomonadati</taxon>
        <taxon>Pseudomonadota</taxon>
        <taxon>Gammaproteobacteria</taxon>
        <taxon>Pseudomonadales</taxon>
        <taxon>Marinobacteraceae</taxon>
        <taxon>Marinobacter</taxon>
    </lineage>
</organism>
<accession>A0ABV8QE94</accession>
<proteinExistence type="predicted"/>
<feature type="domain" description="DUF6596" evidence="3">
    <location>
        <begin position="177"/>
        <end position="277"/>
    </location>
</feature>
<dbReference type="RefSeq" id="WP_379885088.1">
    <property type="nucleotide sequence ID" value="NZ_JBHSDI010000001.1"/>
</dbReference>
<feature type="domain" description="RNA polymerase sigma-70 region 2" evidence="1">
    <location>
        <begin position="11"/>
        <end position="76"/>
    </location>
</feature>
<dbReference type="InterPro" id="IPR046531">
    <property type="entry name" value="DUF6596"/>
</dbReference>
<dbReference type="Pfam" id="PF08281">
    <property type="entry name" value="Sigma70_r4_2"/>
    <property type="match status" value="1"/>
</dbReference>
<evidence type="ECO:0000313" key="5">
    <source>
        <dbReference type="Proteomes" id="UP001595798"/>
    </source>
</evidence>
<dbReference type="PANTHER" id="PTHR47756">
    <property type="entry name" value="BLL6612 PROTEIN-RELATED"/>
    <property type="match status" value="1"/>
</dbReference>
<dbReference type="Pfam" id="PF20239">
    <property type="entry name" value="DUF6596"/>
    <property type="match status" value="1"/>
</dbReference>
<protein>
    <submittedName>
        <fullName evidence="4">RNA polymerase sigma factor</fullName>
    </submittedName>
</protein>
<dbReference type="NCBIfam" id="TIGR02937">
    <property type="entry name" value="sigma70-ECF"/>
    <property type="match status" value="1"/>
</dbReference>
<dbReference type="PANTHER" id="PTHR47756:SF2">
    <property type="entry name" value="BLL6612 PROTEIN"/>
    <property type="match status" value="1"/>
</dbReference>
<dbReference type="Pfam" id="PF04542">
    <property type="entry name" value="Sigma70_r2"/>
    <property type="match status" value="1"/>
</dbReference>
<keyword evidence="5" id="KW-1185">Reference proteome</keyword>
<evidence type="ECO:0000313" key="4">
    <source>
        <dbReference type="EMBL" id="MFC4257830.1"/>
    </source>
</evidence>
<gene>
    <name evidence="4" type="ORF">ACFOZ5_02155</name>
</gene>
<dbReference type="InterPro" id="IPR014284">
    <property type="entry name" value="RNA_pol_sigma-70_dom"/>
</dbReference>
<name>A0ABV8QE94_9GAMM</name>
<reference evidence="5" key="1">
    <citation type="journal article" date="2019" name="Int. J. Syst. Evol. Microbiol.">
        <title>The Global Catalogue of Microorganisms (GCM) 10K type strain sequencing project: providing services to taxonomists for standard genome sequencing and annotation.</title>
        <authorList>
            <consortium name="The Broad Institute Genomics Platform"/>
            <consortium name="The Broad Institute Genome Sequencing Center for Infectious Disease"/>
            <person name="Wu L."/>
            <person name="Ma J."/>
        </authorList>
    </citation>
    <scope>NUCLEOTIDE SEQUENCE [LARGE SCALE GENOMIC DNA]</scope>
    <source>
        <strain evidence="5">CECT 7297</strain>
    </source>
</reference>
<evidence type="ECO:0000259" key="2">
    <source>
        <dbReference type="Pfam" id="PF08281"/>
    </source>
</evidence>
<dbReference type="InterPro" id="IPR013324">
    <property type="entry name" value="RNA_pol_sigma_r3/r4-like"/>
</dbReference>
<feature type="domain" description="RNA polymerase sigma factor 70 region 4 type 2" evidence="2">
    <location>
        <begin position="108"/>
        <end position="159"/>
    </location>
</feature>
<dbReference type="Gene3D" id="1.10.1740.10">
    <property type="match status" value="1"/>
</dbReference>
<dbReference type="InterPro" id="IPR013249">
    <property type="entry name" value="RNA_pol_sigma70_r4_t2"/>
</dbReference>
<dbReference type="SUPFAM" id="SSF88659">
    <property type="entry name" value="Sigma3 and sigma4 domains of RNA polymerase sigma factors"/>
    <property type="match status" value="1"/>
</dbReference>
<dbReference type="InterPro" id="IPR007627">
    <property type="entry name" value="RNA_pol_sigma70_r2"/>
</dbReference>
<comment type="caution">
    <text evidence="4">The sequence shown here is derived from an EMBL/GenBank/DDBJ whole genome shotgun (WGS) entry which is preliminary data.</text>
</comment>
<evidence type="ECO:0000259" key="3">
    <source>
        <dbReference type="Pfam" id="PF20239"/>
    </source>
</evidence>
<evidence type="ECO:0000259" key="1">
    <source>
        <dbReference type="Pfam" id="PF04542"/>
    </source>
</evidence>
<sequence>MGAILELDRVYQQHSRQVLASLIRLVGDFELAEECLQEAFAAALSQWPEQGTPDNPVAWLVRTGHHKAIDHIRRLQTARHYSHHLVQGMEDTAAPEADVYQDDLLRLIFTCCHPSLGLQAQLALTLREMCGLTTEQVASGLLQKPATVAQRIVRAKRKIREAGIPYEVPEERHLPERLSPVLRVIYLMFNEGYNASDGHTVVDVSLSSEAIRLAALLSQLLPRPEVFGLLALVLLHDARRDARQDANGDLVPLDEQDRSLWNRDQIEQGRQWLLRAMAHPGPGPYTLQAAIAAAHTESTDPDQTDWDDIAALYGLLYQQWPTPVVALNRAVAIAMRDSAARGLELLDELASDKALQGYHLYHAARADLLRRNDETDRARAAYQRALTLARQQPERRYLQKRLDELDAS</sequence>